<dbReference type="GO" id="GO:0120010">
    <property type="term" value="P:intermembrane phospholipid transfer"/>
    <property type="evidence" value="ECO:0007669"/>
    <property type="project" value="TreeGrafter"/>
</dbReference>
<reference evidence="4 5" key="1">
    <citation type="submission" date="2018-04" db="EMBL/GenBank/DDBJ databases">
        <title>Complete genome sequence of Hydrogenophilus thermoluteolus TH-1.</title>
        <authorList>
            <person name="Arai H."/>
        </authorList>
    </citation>
    <scope>NUCLEOTIDE SEQUENCE [LARGE SCALE GENOMIC DNA]</scope>
    <source>
        <strain evidence="4 5">TH-1</strain>
    </source>
</reference>
<evidence type="ECO:0000256" key="2">
    <source>
        <dbReference type="ARBA" id="ARBA00022729"/>
    </source>
</evidence>
<dbReference type="AlphaFoldDB" id="A0A2Z6DYH4"/>
<sequence>MRHMTQRSFGSWLGCAVAIGALAVALSGCATAVQRGGVSADAPSTNAAVRATPVDPWEGFNRTMFAVNEALDRAVVKPVAQAYDTVAPEPVKKGVSNFFGNLGDLWIGFNNLLQGKPGAAANDWMRFAFNSTFGLFGLLDIASEAGLPKHNEDFGQTLARWGVGSGPYLVLPILGPRTLRDAAAWPVDRFGDPTTHLEDDTARFAVKSLDIVETRARLLPLDAQADAAIDKYAYVRDSYLQRRQYLIYDGNPPIVYENYE</sequence>
<evidence type="ECO:0000256" key="3">
    <source>
        <dbReference type="SAM" id="SignalP"/>
    </source>
</evidence>
<organism evidence="4 5">
    <name type="scientific">Hydrogenophilus thermoluteolus</name>
    <name type="common">Pseudomonas hydrogenothermophila</name>
    <dbReference type="NCBI Taxonomy" id="297"/>
    <lineage>
        <taxon>Bacteria</taxon>
        <taxon>Pseudomonadati</taxon>
        <taxon>Pseudomonadota</taxon>
        <taxon>Hydrogenophilia</taxon>
        <taxon>Hydrogenophilales</taxon>
        <taxon>Hydrogenophilaceae</taxon>
        <taxon>Hydrogenophilus</taxon>
    </lineage>
</organism>
<dbReference type="InterPro" id="IPR007428">
    <property type="entry name" value="MlaA"/>
</dbReference>
<dbReference type="EMBL" id="AP018558">
    <property type="protein sequence ID" value="BBD77586.1"/>
    <property type="molecule type" value="Genomic_DNA"/>
</dbReference>
<dbReference type="Proteomes" id="UP000262004">
    <property type="component" value="Chromosome"/>
</dbReference>
<dbReference type="PANTHER" id="PTHR30035:SF3">
    <property type="entry name" value="INTERMEMBRANE PHOSPHOLIPID TRANSPORT SYSTEM LIPOPROTEIN MLAA"/>
    <property type="match status" value="1"/>
</dbReference>
<dbReference type="Pfam" id="PF04333">
    <property type="entry name" value="MlaA"/>
    <property type="match status" value="1"/>
</dbReference>
<dbReference type="GO" id="GO:0016020">
    <property type="term" value="C:membrane"/>
    <property type="evidence" value="ECO:0007669"/>
    <property type="project" value="InterPro"/>
</dbReference>
<proteinExistence type="inferred from homology"/>
<evidence type="ECO:0000256" key="1">
    <source>
        <dbReference type="ARBA" id="ARBA00010634"/>
    </source>
</evidence>
<dbReference type="RefSeq" id="WP_145981797.1">
    <property type="nucleotide sequence ID" value="NZ_AP018558.1"/>
</dbReference>
<name>A0A2Z6DYH4_HYDTE</name>
<gene>
    <name evidence="4" type="ORF">HPTL_1322</name>
</gene>
<dbReference type="PANTHER" id="PTHR30035">
    <property type="entry name" value="LIPOPROTEIN VACJ-RELATED"/>
    <property type="match status" value="1"/>
</dbReference>
<feature type="signal peptide" evidence="3">
    <location>
        <begin position="1"/>
        <end position="32"/>
    </location>
</feature>
<evidence type="ECO:0000313" key="5">
    <source>
        <dbReference type="Proteomes" id="UP000262004"/>
    </source>
</evidence>
<dbReference type="PRINTS" id="PR01805">
    <property type="entry name" value="VACJLIPOPROT"/>
</dbReference>
<keyword evidence="2 3" id="KW-0732">Signal</keyword>
<dbReference type="KEGG" id="htl:HPTL_1322"/>
<accession>A0A2Z6DYH4</accession>
<feature type="chain" id="PRO_5016288153" evidence="3">
    <location>
        <begin position="33"/>
        <end position="260"/>
    </location>
</feature>
<protein>
    <submittedName>
        <fullName evidence="4">ABC transporter</fullName>
    </submittedName>
</protein>
<comment type="similarity">
    <text evidence="1">Belongs to the MlaA family.</text>
</comment>
<evidence type="ECO:0000313" key="4">
    <source>
        <dbReference type="EMBL" id="BBD77586.1"/>
    </source>
</evidence>
<dbReference type="PROSITE" id="PS51257">
    <property type="entry name" value="PROKAR_LIPOPROTEIN"/>
    <property type="match status" value="1"/>
</dbReference>
<keyword evidence="5" id="KW-1185">Reference proteome</keyword>